<dbReference type="EMBL" id="BKAD01000029">
    <property type="protein sequence ID" value="GEP31373.1"/>
    <property type="molecule type" value="Genomic_DNA"/>
</dbReference>
<name>A0A512LA69_9PROT</name>
<evidence type="ECO:0000256" key="1">
    <source>
        <dbReference type="ARBA" id="ARBA00022448"/>
    </source>
</evidence>
<dbReference type="PANTHER" id="PTHR40942">
    <property type="match status" value="1"/>
</dbReference>
<keyword evidence="8" id="KW-1185">Reference proteome</keyword>
<evidence type="ECO:0000256" key="2">
    <source>
        <dbReference type="ARBA" id="ARBA00022617"/>
    </source>
</evidence>
<feature type="domain" description="Cytochrome c" evidence="6">
    <location>
        <begin position="1"/>
        <end position="61"/>
    </location>
</feature>
<protein>
    <recommendedName>
        <fullName evidence="6">Cytochrome c domain-containing protein</fullName>
    </recommendedName>
</protein>
<evidence type="ECO:0000313" key="8">
    <source>
        <dbReference type="Proteomes" id="UP000321337"/>
    </source>
</evidence>
<dbReference type="InterPro" id="IPR009056">
    <property type="entry name" value="Cyt_c-like_dom"/>
</dbReference>
<evidence type="ECO:0000256" key="3">
    <source>
        <dbReference type="ARBA" id="ARBA00022723"/>
    </source>
</evidence>
<dbReference type="Gene3D" id="1.10.760.10">
    <property type="entry name" value="Cytochrome c-like domain"/>
    <property type="match status" value="1"/>
</dbReference>
<organism evidence="7 8">
    <name type="scientific">Sulfuriferula plumbiphila</name>
    <dbReference type="NCBI Taxonomy" id="171865"/>
    <lineage>
        <taxon>Bacteria</taxon>
        <taxon>Pseudomonadati</taxon>
        <taxon>Pseudomonadota</taxon>
        <taxon>Betaproteobacteria</taxon>
        <taxon>Nitrosomonadales</taxon>
        <taxon>Sulfuricellaceae</taxon>
        <taxon>Sulfuriferula</taxon>
    </lineage>
</organism>
<sequence length="66" mass="6851">MCHLPNIESPKLGDKAAWAPRLKKGTDVLAASVLKGMGAMPAKGGNATLSEADIKAAVDYMVAQLK</sequence>
<keyword evidence="3" id="KW-0479">Metal-binding</keyword>
<evidence type="ECO:0000313" key="7">
    <source>
        <dbReference type="EMBL" id="GEP31373.1"/>
    </source>
</evidence>
<dbReference type="SUPFAM" id="SSF46626">
    <property type="entry name" value="Cytochrome c"/>
    <property type="match status" value="1"/>
</dbReference>
<dbReference type="Pfam" id="PF13442">
    <property type="entry name" value="Cytochrome_CBB3"/>
    <property type="match status" value="1"/>
</dbReference>
<evidence type="ECO:0000259" key="6">
    <source>
        <dbReference type="Pfam" id="PF13442"/>
    </source>
</evidence>
<keyword evidence="5" id="KW-0408">Iron</keyword>
<proteinExistence type="predicted"/>
<dbReference type="GO" id="GO:0020037">
    <property type="term" value="F:heme binding"/>
    <property type="evidence" value="ECO:0007669"/>
    <property type="project" value="InterPro"/>
</dbReference>
<keyword evidence="1" id="KW-0813">Transport</keyword>
<evidence type="ECO:0000256" key="4">
    <source>
        <dbReference type="ARBA" id="ARBA00022982"/>
    </source>
</evidence>
<dbReference type="InterPro" id="IPR036909">
    <property type="entry name" value="Cyt_c-like_dom_sf"/>
</dbReference>
<dbReference type="GO" id="GO:0005506">
    <property type="term" value="F:iron ion binding"/>
    <property type="evidence" value="ECO:0007669"/>
    <property type="project" value="InterPro"/>
</dbReference>
<evidence type="ECO:0000256" key="5">
    <source>
        <dbReference type="ARBA" id="ARBA00023004"/>
    </source>
</evidence>
<gene>
    <name evidence="7" type="ORF">TPL01_25110</name>
</gene>
<comment type="caution">
    <text evidence="7">The sequence shown here is derived from an EMBL/GenBank/DDBJ whole genome shotgun (WGS) entry which is preliminary data.</text>
</comment>
<dbReference type="Proteomes" id="UP000321337">
    <property type="component" value="Unassembled WGS sequence"/>
</dbReference>
<dbReference type="AlphaFoldDB" id="A0A512LA69"/>
<dbReference type="GO" id="GO:0009055">
    <property type="term" value="F:electron transfer activity"/>
    <property type="evidence" value="ECO:0007669"/>
    <property type="project" value="InterPro"/>
</dbReference>
<keyword evidence="4" id="KW-0249">Electron transport</keyword>
<keyword evidence="2" id="KW-0349">Heme</keyword>
<reference evidence="7 8" key="1">
    <citation type="submission" date="2019-07" db="EMBL/GenBank/DDBJ databases">
        <title>Whole genome shotgun sequence of Thiobacillus plumbophilus NBRC 107929.</title>
        <authorList>
            <person name="Hosoyama A."/>
            <person name="Uohara A."/>
            <person name="Ohji S."/>
            <person name="Ichikawa N."/>
        </authorList>
    </citation>
    <scope>NUCLEOTIDE SEQUENCE [LARGE SCALE GENOMIC DNA]</scope>
    <source>
        <strain evidence="7 8">NBRC 107929</strain>
    </source>
</reference>
<accession>A0A512LA69</accession>
<dbReference type="InterPro" id="IPR002323">
    <property type="entry name" value="Cyt_CIE"/>
</dbReference>
<dbReference type="PRINTS" id="PR00607">
    <property type="entry name" value="CYTCHROMECIE"/>
</dbReference>
<dbReference type="PANTHER" id="PTHR40942:SF4">
    <property type="entry name" value="CYTOCHROME C5"/>
    <property type="match status" value="1"/>
</dbReference>